<proteinExistence type="inferred from homology"/>
<feature type="domain" description="RDRP C-terminal head" evidence="10">
    <location>
        <begin position="1103"/>
        <end position="1248"/>
    </location>
</feature>
<keyword evidence="3 8" id="KW-0808">Transferase</keyword>
<dbReference type="Proteomes" id="UP001314263">
    <property type="component" value="Unassembled WGS sequence"/>
</dbReference>
<sequence>MMEEPDPALEAFLESFSAMNMSDFGHLQEVIGTLAAASHEADDEREFKEQELRPSSSAQALHKQLASTRQQCHAHVREYAEHKAAVEQDDDESQSSVLYVDNVHAMADALDLVDYLESRGPGNKLLACKLWEKKPAQVLLGSPREHQGRGAVQFALKDAAQRLLDEAKSASPFNSWPSWGYLTVSAPKSIAWEGQLRIKEGSPRQFNRTKISEELFQANKLQLGNMLGNSTAGHQRFELILELDIAVRLDMAGGALALEFEQASEYYRVEMRFKDITRGAMLHTDESTGLAALVIPVILPPSIFRLKAEAPVSSTKPLRNVRQEALKHLIAEVCLDYRVDGRVDFLRTNDFTPQQAFGRSFAYRLVLTVPAEHLKPGGASHHLLEQLYRCHILSERAERQWGACSVDPAPAAGHYKSLLLVGIPFMVQYWLEVLLSNGVIVDSQVDLELTQMLLPKRTPEDVTIAALEGMYASKQRMPDLLAAFLVARQNIMALSRSCQRVVPAYGMLVARALVTPTRTACLPPEVELSNRVVRHFRAWSQHFLRVSFTEENGKRLCYASDNGRLADFYSRMSKCLHEGIDVAQRHYMLLGSSSGQLREQSAWFWAAPTDGPTADEMRAWMGNLGSIRCIAKYTARMGQCFSTTYDTLRLQDYQVAEIPDVQQGTQLFSEGVGRISPDLAQGMAARLARHGRCPVNYLPSAFQIRYAGAKGMITLHPPLRERRLEVRPSMTKFSSNAQILEVCEYARYAPGYLNRQLITLLMSKCLGVPDSAFRELQGDMLQQLDMMTTEPDTALHILRDFGSGNAEVMCDAAQMIDAGFNIATEPFLKSTLLCLRSYLLQALKEKARIYVPQAVLLMGVMDEMSVLQPGELFLCIDPQNGRVPGAGPQVITGPVIMGRNPCFHPGDIRRLQAVDKLELRHLVNCLVFPQLGMRSHANETSGGDLDGDQFFVSWDPKLMPPREWPPMEYVSKEPLCIPPSQERVTIADVGNFLMDYAKADVLGQVANSHVARADLDAQGAACKACLELAQLHSDAVDFPKTGHVVELPRSLMSRQQPDFMDNAHKGSYKSNTIIGQLYREVKVPKPPVLSAILKPHALELEPLDPDLTVPGYKDNDRLNEAMEDRMLYERELMAIMVQYGVFNEAEVISGCISNFAKHRRKKHDVKALVIHAVQALRRHITQEFERGLPSDLEAREGVAMQKACAWYHVTYAQPWSHYSAAHSSQEDLDSRLISFPWIVTHHLARVKSLAG</sequence>
<gene>
    <name evidence="11" type="ORF">CVIRNUC_009132</name>
</gene>
<evidence type="ECO:0000256" key="1">
    <source>
        <dbReference type="ARBA" id="ARBA00005762"/>
    </source>
</evidence>
<comment type="function">
    <text evidence="8">Probably involved in the RNA silencing pathway and required for the generation of small interfering RNAs (siRNAs).</text>
</comment>
<dbReference type="EC" id="2.7.7.48" evidence="8"/>
<evidence type="ECO:0000313" key="11">
    <source>
        <dbReference type="EMBL" id="CAK0785919.1"/>
    </source>
</evidence>
<evidence type="ECO:0000259" key="9">
    <source>
        <dbReference type="Pfam" id="PF05183"/>
    </source>
</evidence>
<keyword evidence="12" id="KW-1185">Reference proteome</keyword>
<evidence type="ECO:0000256" key="7">
    <source>
        <dbReference type="ARBA" id="ARBA00048744"/>
    </source>
</evidence>
<dbReference type="GO" id="GO:0031380">
    <property type="term" value="C:nuclear RNA-directed RNA polymerase complex"/>
    <property type="evidence" value="ECO:0007669"/>
    <property type="project" value="TreeGrafter"/>
</dbReference>
<evidence type="ECO:0000256" key="2">
    <source>
        <dbReference type="ARBA" id="ARBA00022484"/>
    </source>
</evidence>
<dbReference type="PANTHER" id="PTHR23079:SF55">
    <property type="entry name" value="RNA-DIRECTED RNA POLYMERASE"/>
    <property type="match status" value="1"/>
</dbReference>
<organism evidence="11 12">
    <name type="scientific">Coccomyxa viridis</name>
    <dbReference type="NCBI Taxonomy" id="1274662"/>
    <lineage>
        <taxon>Eukaryota</taxon>
        <taxon>Viridiplantae</taxon>
        <taxon>Chlorophyta</taxon>
        <taxon>core chlorophytes</taxon>
        <taxon>Trebouxiophyceae</taxon>
        <taxon>Trebouxiophyceae incertae sedis</taxon>
        <taxon>Coccomyxaceae</taxon>
        <taxon>Coccomyxa</taxon>
    </lineage>
</organism>
<keyword evidence="4 8" id="KW-0548">Nucleotidyltransferase</keyword>
<dbReference type="EMBL" id="CAUYUE010000013">
    <property type="protein sequence ID" value="CAK0785919.1"/>
    <property type="molecule type" value="Genomic_DNA"/>
</dbReference>
<reference evidence="11 12" key="1">
    <citation type="submission" date="2023-10" db="EMBL/GenBank/DDBJ databases">
        <authorList>
            <person name="Maclean D."/>
            <person name="Macfadyen A."/>
        </authorList>
    </citation>
    <scope>NUCLEOTIDE SEQUENCE [LARGE SCALE GENOMIC DNA]</scope>
</reference>
<dbReference type="GO" id="GO:0030422">
    <property type="term" value="P:siRNA processing"/>
    <property type="evidence" value="ECO:0007669"/>
    <property type="project" value="TreeGrafter"/>
</dbReference>
<dbReference type="Pfam" id="PF05183">
    <property type="entry name" value="RdRP"/>
    <property type="match status" value="1"/>
</dbReference>
<dbReference type="PANTHER" id="PTHR23079">
    <property type="entry name" value="RNA-DEPENDENT RNA POLYMERASE"/>
    <property type="match status" value="1"/>
</dbReference>
<evidence type="ECO:0000259" key="10">
    <source>
        <dbReference type="Pfam" id="PF26253"/>
    </source>
</evidence>
<comment type="catalytic activity">
    <reaction evidence="7 8">
        <text>RNA(n) + a ribonucleoside 5'-triphosphate = RNA(n+1) + diphosphate</text>
        <dbReference type="Rhea" id="RHEA:21248"/>
        <dbReference type="Rhea" id="RHEA-COMP:14527"/>
        <dbReference type="Rhea" id="RHEA-COMP:17342"/>
        <dbReference type="ChEBI" id="CHEBI:33019"/>
        <dbReference type="ChEBI" id="CHEBI:61557"/>
        <dbReference type="ChEBI" id="CHEBI:140395"/>
        <dbReference type="EC" id="2.7.7.48"/>
    </reaction>
</comment>
<dbReference type="InterPro" id="IPR058752">
    <property type="entry name" value="RDRP_C_head"/>
</dbReference>
<dbReference type="InterPro" id="IPR007855">
    <property type="entry name" value="RDRP"/>
</dbReference>
<evidence type="ECO:0000256" key="6">
    <source>
        <dbReference type="ARBA" id="ARBA00023158"/>
    </source>
</evidence>
<evidence type="ECO:0000256" key="3">
    <source>
        <dbReference type="ARBA" id="ARBA00022679"/>
    </source>
</evidence>
<keyword evidence="2 8" id="KW-0696">RNA-directed RNA polymerase</keyword>
<evidence type="ECO:0000313" key="12">
    <source>
        <dbReference type="Proteomes" id="UP001314263"/>
    </source>
</evidence>
<dbReference type="GO" id="GO:0003723">
    <property type="term" value="F:RNA binding"/>
    <property type="evidence" value="ECO:0007669"/>
    <property type="project" value="UniProtKB-KW"/>
</dbReference>
<comment type="caution">
    <text evidence="11">The sequence shown here is derived from an EMBL/GenBank/DDBJ whole genome shotgun (WGS) entry which is preliminary data.</text>
</comment>
<comment type="similarity">
    <text evidence="1 8">Belongs to the RdRP family.</text>
</comment>
<accession>A0AAV1IFQ4</accession>
<dbReference type="AlphaFoldDB" id="A0AAV1IFQ4"/>
<keyword evidence="5 8" id="KW-0694">RNA-binding</keyword>
<evidence type="ECO:0000256" key="8">
    <source>
        <dbReference type="RuleBase" id="RU363098"/>
    </source>
</evidence>
<evidence type="ECO:0000256" key="5">
    <source>
        <dbReference type="ARBA" id="ARBA00022884"/>
    </source>
</evidence>
<protein>
    <recommendedName>
        <fullName evidence="8">RNA-dependent RNA polymerase</fullName>
        <ecNumber evidence="8">2.7.7.48</ecNumber>
    </recommendedName>
</protein>
<dbReference type="GO" id="GO:0003968">
    <property type="term" value="F:RNA-directed RNA polymerase activity"/>
    <property type="evidence" value="ECO:0007669"/>
    <property type="project" value="UniProtKB-KW"/>
</dbReference>
<evidence type="ECO:0000256" key="4">
    <source>
        <dbReference type="ARBA" id="ARBA00022695"/>
    </source>
</evidence>
<name>A0AAV1IFQ4_9CHLO</name>
<dbReference type="Pfam" id="PF26253">
    <property type="entry name" value="RdRP_head"/>
    <property type="match status" value="1"/>
</dbReference>
<dbReference type="InterPro" id="IPR057596">
    <property type="entry name" value="RDRP_core"/>
</dbReference>
<keyword evidence="6 8" id="KW-0943">RNA-mediated gene silencing</keyword>
<feature type="domain" description="RDRP core" evidence="9">
    <location>
        <begin position="514"/>
        <end position="1081"/>
    </location>
</feature>